<dbReference type="KEGG" id="kbi:30206956"/>
<organism evidence="2">
    <name type="scientific">Kwoniella bestiolae CBS 10118</name>
    <dbReference type="NCBI Taxonomy" id="1296100"/>
    <lineage>
        <taxon>Eukaryota</taxon>
        <taxon>Fungi</taxon>
        <taxon>Dikarya</taxon>
        <taxon>Basidiomycota</taxon>
        <taxon>Agaricomycotina</taxon>
        <taxon>Tremellomycetes</taxon>
        <taxon>Tremellales</taxon>
        <taxon>Cryptococcaceae</taxon>
        <taxon>Kwoniella</taxon>
    </lineage>
</organism>
<feature type="region of interest" description="Disordered" evidence="1">
    <location>
        <begin position="239"/>
        <end position="264"/>
    </location>
</feature>
<sequence length="264" mass="29205">MSETHAHADEVLVPPSDDEQTDDPAQQILVNQTASSEVQNEVVKNKGSGKVKGPGKGKAAKDPGKRRRKFDNKAGRYATMQQATELNATEKTDDGVKEGENVRKKVVKKKVKVEEVEEDENWKPDIPWIHPDNRSRAAGLGGALADQTWFEVRKVDGVADSIPAESTVFGTNAERGGCMRCQMKGIVCDLGSPCKACVQDMRPEGCFPDVPRVLPNDNEERSASRQYALAFASYEKHVEKKNSQPAKPKMLPDFFKPVDKKKKQ</sequence>
<feature type="compositionally biased region" description="Basic and acidic residues" evidence="1">
    <location>
        <begin position="88"/>
        <end position="100"/>
    </location>
</feature>
<feature type="compositionally biased region" description="Basic and acidic residues" evidence="1">
    <location>
        <begin position="1"/>
        <end position="10"/>
    </location>
</feature>
<proteinExistence type="predicted"/>
<dbReference type="OrthoDB" id="10474172at2759"/>
<dbReference type="VEuPathDB" id="FungiDB:I302_02557"/>
<reference evidence="3" key="2">
    <citation type="submission" date="2013-07" db="EMBL/GenBank/DDBJ databases">
        <authorList>
            <consortium name="The Broad Institute Genome Sequencing Platform"/>
            <person name="Cuomo C."/>
            <person name="Litvintseva A."/>
            <person name="Chen Y."/>
            <person name="Heitman J."/>
            <person name="Sun S."/>
            <person name="Springer D."/>
            <person name="Dromer F."/>
            <person name="Young S.K."/>
            <person name="Zeng Q."/>
            <person name="Gargeya S."/>
            <person name="Fitzgerald M."/>
            <person name="Abouelleil A."/>
            <person name="Alvarado L."/>
            <person name="Berlin A.M."/>
            <person name="Chapman S.B."/>
            <person name="Dewar J."/>
            <person name="Goldberg J."/>
            <person name="Griggs A."/>
            <person name="Gujja S."/>
            <person name="Hansen M."/>
            <person name="Howarth C."/>
            <person name="Imamovic A."/>
            <person name="Larimer J."/>
            <person name="McCowan C."/>
            <person name="Murphy C."/>
            <person name="Pearson M."/>
            <person name="Priest M."/>
            <person name="Roberts A."/>
            <person name="Saif S."/>
            <person name="Shea T."/>
            <person name="Sykes S."/>
            <person name="Wortman J."/>
            <person name="Nusbaum C."/>
            <person name="Birren B."/>
        </authorList>
    </citation>
    <scope>NUCLEOTIDE SEQUENCE</scope>
    <source>
        <strain evidence="3">CBS 10118</strain>
    </source>
</reference>
<evidence type="ECO:0000313" key="4">
    <source>
        <dbReference type="Proteomes" id="UP000092730"/>
    </source>
</evidence>
<accession>A0A1B9G9J7</accession>
<dbReference type="RefSeq" id="XP_019048782.1">
    <property type="nucleotide sequence ID" value="XM_019189220.1"/>
</dbReference>
<dbReference type="EMBL" id="KI894019">
    <property type="protein sequence ID" value="OCF27712.1"/>
    <property type="molecule type" value="Genomic_DNA"/>
</dbReference>
<reference evidence="3" key="4">
    <citation type="submission" date="2024-02" db="EMBL/GenBank/DDBJ databases">
        <title>Comparative genomics of Cryptococcus and Kwoniella reveals pathogenesis evolution and contrasting modes of karyotype evolution via chromosome fusion or intercentromeric recombination.</title>
        <authorList>
            <person name="Coelho M.A."/>
            <person name="David-Palma M."/>
            <person name="Shea T."/>
            <person name="Bowers K."/>
            <person name="McGinley-Smith S."/>
            <person name="Mohammad A.W."/>
            <person name="Gnirke A."/>
            <person name="Yurkov A.M."/>
            <person name="Nowrousian M."/>
            <person name="Sun S."/>
            <person name="Cuomo C.A."/>
            <person name="Heitman J."/>
        </authorList>
    </citation>
    <scope>NUCLEOTIDE SEQUENCE</scope>
    <source>
        <strain evidence="3">CBS 10118</strain>
    </source>
</reference>
<dbReference type="GeneID" id="30206956"/>
<evidence type="ECO:0000313" key="2">
    <source>
        <dbReference type="EMBL" id="OCF27712.1"/>
    </source>
</evidence>
<protein>
    <recommendedName>
        <fullName evidence="5">Zn(2)-C6 fungal-type domain-containing protein</fullName>
    </recommendedName>
</protein>
<evidence type="ECO:0008006" key="5">
    <source>
        <dbReference type="Google" id="ProtNLM"/>
    </source>
</evidence>
<reference evidence="2" key="1">
    <citation type="submission" date="2013-07" db="EMBL/GenBank/DDBJ databases">
        <title>The Genome Sequence of Cryptococcus bestiolae CBS10118.</title>
        <authorList>
            <consortium name="The Broad Institute Genome Sequencing Platform"/>
            <person name="Cuomo C."/>
            <person name="Litvintseva A."/>
            <person name="Chen Y."/>
            <person name="Heitman J."/>
            <person name="Sun S."/>
            <person name="Springer D."/>
            <person name="Dromer F."/>
            <person name="Young S.K."/>
            <person name="Zeng Q."/>
            <person name="Gargeya S."/>
            <person name="Fitzgerald M."/>
            <person name="Abouelleil A."/>
            <person name="Alvarado L."/>
            <person name="Berlin A.M."/>
            <person name="Chapman S.B."/>
            <person name="Dewar J."/>
            <person name="Goldberg J."/>
            <person name="Griggs A."/>
            <person name="Gujja S."/>
            <person name="Hansen M."/>
            <person name="Howarth C."/>
            <person name="Imamovic A."/>
            <person name="Larimer J."/>
            <person name="McCowan C."/>
            <person name="Murphy C."/>
            <person name="Pearson M."/>
            <person name="Priest M."/>
            <person name="Roberts A."/>
            <person name="Saif S."/>
            <person name="Shea T."/>
            <person name="Sykes S."/>
            <person name="Wortman J."/>
            <person name="Nusbaum C."/>
            <person name="Birren B."/>
        </authorList>
    </citation>
    <scope>NUCLEOTIDE SEQUENCE [LARGE SCALE GENOMIC DNA]</scope>
    <source>
        <strain evidence="2">CBS 10118</strain>
    </source>
</reference>
<feature type="region of interest" description="Disordered" evidence="1">
    <location>
        <begin position="1"/>
        <end position="100"/>
    </location>
</feature>
<feature type="compositionally biased region" description="Polar residues" evidence="1">
    <location>
        <begin position="28"/>
        <end position="39"/>
    </location>
</feature>
<reference evidence="2" key="3">
    <citation type="submission" date="2014-01" db="EMBL/GenBank/DDBJ databases">
        <title>Evolution of pathogenesis and genome organization in the Tremellales.</title>
        <authorList>
            <person name="Cuomo C."/>
            <person name="Litvintseva A."/>
            <person name="Heitman J."/>
            <person name="Chen Y."/>
            <person name="Sun S."/>
            <person name="Springer D."/>
            <person name="Dromer F."/>
            <person name="Young S."/>
            <person name="Zeng Q."/>
            <person name="Chapman S."/>
            <person name="Gujja S."/>
            <person name="Saif S."/>
            <person name="Birren B."/>
        </authorList>
    </citation>
    <scope>NUCLEOTIDE SEQUENCE</scope>
    <source>
        <strain evidence="2">CBS 10118</strain>
    </source>
</reference>
<name>A0A1B9G9J7_9TREE</name>
<keyword evidence="4" id="KW-1185">Reference proteome</keyword>
<evidence type="ECO:0000256" key="1">
    <source>
        <dbReference type="SAM" id="MobiDB-lite"/>
    </source>
</evidence>
<evidence type="ECO:0000313" key="3">
    <source>
        <dbReference type="EMBL" id="WVW81856.1"/>
    </source>
</evidence>
<gene>
    <name evidence="2" type="ORF">I302_02557</name>
    <name evidence="3" type="ORF">I302_103854</name>
</gene>
<dbReference type="Proteomes" id="UP000092730">
    <property type="component" value="Chromosome 2"/>
</dbReference>
<dbReference type="AlphaFoldDB" id="A0A1B9G9J7"/>
<dbReference type="EMBL" id="CP144542">
    <property type="protein sequence ID" value="WVW81856.1"/>
    <property type="molecule type" value="Genomic_DNA"/>
</dbReference>